<dbReference type="InterPro" id="IPR010259">
    <property type="entry name" value="S8pro/Inhibitor_I9"/>
</dbReference>
<feature type="region of interest" description="Disordered" evidence="1">
    <location>
        <begin position="29"/>
        <end position="58"/>
    </location>
</feature>
<dbReference type="InterPro" id="IPR037045">
    <property type="entry name" value="S8pro/Inhibitor_I9_sf"/>
</dbReference>
<keyword evidence="2" id="KW-0732">Signal</keyword>
<evidence type="ECO:0000313" key="5">
    <source>
        <dbReference type="Proteomes" id="UP000008021"/>
    </source>
</evidence>
<reference evidence="4" key="1">
    <citation type="submission" date="2015-04" db="UniProtKB">
        <authorList>
            <consortium name="EnsemblPlants"/>
        </authorList>
    </citation>
    <scope>IDENTIFICATION</scope>
</reference>
<evidence type="ECO:0000256" key="2">
    <source>
        <dbReference type="SAM" id="SignalP"/>
    </source>
</evidence>
<keyword evidence="5" id="KW-1185">Reference proteome</keyword>
<protein>
    <recommendedName>
        <fullName evidence="3">Inhibitor I9 domain-containing protein</fullName>
    </recommendedName>
</protein>
<dbReference type="EnsemblPlants" id="OMERI01G39830.1">
    <property type="protein sequence ID" value="OMERI01G39830.1"/>
    <property type="gene ID" value="OMERI01G39830"/>
</dbReference>
<accession>A0A0E0CCL1</accession>
<dbReference type="Gramene" id="OMERI01G39830.1">
    <property type="protein sequence ID" value="OMERI01G39830.1"/>
    <property type="gene ID" value="OMERI01G39830"/>
</dbReference>
<dbReference type="Gene3D" id="3.30.70.80">
    <property type="entry name" value="Peptidase S8 propeptide/proteinase inhibitor I9"/>
    <property type="match status" value="1"/>
</dbReference>
<reference evidence="4" key="2">
    <citation type="submission" date="2018-05" db="EMBL/GenBank/DDBJ databases">
        <title>OmerRS3 (Oryza meridionalis Reference Sequence Version 3).</title>
        <authorList>
            <person name="Zhang J."/>
            <person name="Kudrna D."/>
            <person name="Lee S."/>
            <person name="Talag J."/>
            <person name="Welchert J."/>
            <person name="Wing R.A."/>
        </authorList>
    </citation>
    <scope>NUCLEOTIDE SEQUENCE [LARGE SCALE GENOMIC DNA]</scope>
    <source>
        <strain evidence="4">cv. OR44</strain>
    </source>
</reference>
<name>A0A0E0CCL1_9ORYZ</name>
<dbReference type="Pfam" id="PF05922">
    <property type="entry name" value="Inhibitor_I9"/>
    <property type="match status" value="1"/>
</dbReference>
<sequence length="188" mass="20651">MTSVGVVLVALCATILIISIPTTFAQSSNVGNHESPLHHHHHPRALPAAGHGDASSGAEPEPECMYFVLLKPRADARMMDDGELRSWHMSFLPGDTTASGKRRLVHSYQHVLDGFAAWLKEAELEAVSIKPGFSKPIPDEPMYLGVMPDRTGVGGVGHRLRQWGHHRSDRHRDQFACNNKVIGARSHC</sequence>
<feature type="chain" id="PRO_5002355738" description="Inhibitor I9 domain-containing protein" evidence="2">
    <location>
        <begin position="26"/>
        <end position="188"/>
    </location>
</feature>
<organism evidence="4">
    <name type="scientific">Oryza meridionalis</name>
    <dbReference type="NCBI Taxonomy" id="40149"/>
    <lineage>
        <taxon>Eukaryota</taxon>
        <taxon>Viridiplantae</taxon>
        <taxon>Streptophyta</taxon>
        <taxon>Embryophyta</taxon>
        <taxon>Tracheophyta</taxon>
        <taxon>Spermatophyta</taxon>
        <taxon>Magnoliopsida</taxon>
        <taxon>Liliopsida</taxon>
        <taxon>Poales</taxon>
        <taxon>Poaceae</taxon>
        <taxon>BOP clade</taxon>
        <taxon>Oryzoideae</taxon>
        <taxon>Oryzeae</taxon>
        <taxon>Oryzinae</taxon>
        <taxon>Oryza</taxon>
    </lineage>
</organism>
<evidence type="ECO:0000313" key="4">
    <source>
        <dbReference type="EnsemblPlants" id="OMERI01G39830.1"/>
    </source>
</evidence>
<feature type="signal peptide" evidence="2">
    <location>
        <begin position="1"/>
        <end position="25"/>
    </location>
</feature>
<evidence type="ECO:0000259" key="3">
    <source>
        <dbReference type="Pfam" id="PF05922"/>
    </source>
</evidence>
<feature type="domain" description="Inhibitor I9" evidence="3">
    <location>
        <begin position="68"/>
        <end position="144"/>
    </location>
</feature>
<evidence type="ECO:0000256" key="1">
    <source>
        <dbReference type="SAM" id="MobiDB-lite"/>
    </source>
</evidence>
<proteinExistence type="predicted"/>
<dbReference type="Proteomes" id="UP000008021">
    <property type="component" value="Chromosome 1"/>
</dbReference>
<dbReference type="AlphaFoldDB" id="A0A0E0CCL1"/>
<dbReference type="HOGENOM" id="CLU_1443174_0_0_1"/>